<evidence type="ECO:0000313" key="13">
    <source>
        <dbReference type="EnsemblPlants" id="KEH18640"/>
    </source>
</evidence>
<dbReference type="EMBL" id="PSQE01000008">
    <property type="protein sequence ID" value="RHN39712.1"/>
    <property type="molecule type" value="Genomic_DNA"/>
</dbReference>
<evidence type="ECO:0000259" key="8">
    <source>
        <dbReference type="Pfam" id="PF23559"/>
    </source>
</evidence>
<dbReference type="FunFam" id="1.10.10.10:FF:000322">
    <property type="entry name" value="Probable disease resistance protein At1g63360"/>
    <property type="match status" value="1"/>
</dbReference>
<keyword evidence="4" id="KW-0611">Plant defense</keyword>
<keyword evidence="2" id="KW-0677">Repeat</keyword>
<feature type="domain" description="Disease resistance N-terminal" evidence="7">
    <location>
        <begin position="10"/>
        <end position="99"/>
    </location>
</feature>
<dbReference type="PANTHER" id="PTHR36766">
    <property type="entry name" value="PLANT BROAD-SPECTRUM MILDEW RESISTANCE PROTEIN RPW8"/>
    <property type="match status" value="1"/>
</dbReference>
<evidence type="ECO:0000259" key="10">
    <source>
        <dbReference type="Pfam" id="PF25019"/>
    </source>
</evidence>
<evidence type="ECO:0000259" key="9">
    <source>
        <dbReference type="Pfam" id="PF23598"/>
    </source>
</evidence>
<dbReference type="InterPro" id="IPR002182">
    <property type="entry name" value="NB-ARC"/>
</dbReference>
<dbReference type="InterPro" id="IPR027417">
    <property type="entry name" value="P-loop_NTPase"/>
</dbReference>
<feature type="domain" description="Disease resistance protein winged helix" evidence="8">
    <location>
        <begin position="429"/>
        <end position="501"/>
    </location>
</feature>
<evidence type="ECO:0000313" key="12">
    <source>
        <dbReference type="EMBL" id="RHN39712.1"/>
    </source>
</evidence>
<keyword evidence="3" id="KW-0547">Nucleotide-binding</keyword>
<evidence type="ECO:0000259" key="7">
    <source>
        <dbReference type="Pfam" id="PF18052"/>
    </source>
</evidence>
<dbReference type="GO" id="GO:0006952">
    <property type="term" value="P:defense response"/>
    <property type="evidence" value="ECO:0007669"/>
    <property type="project" value="UniProtKB-KW"/>
</dbReference>
<dbReference type="InterPro" id="IPR036388">
    <property type="entry name" value="WH-like_DNA-bd_sf"/>
</dbReference>
<dbReference type="InterPro" id="IPR032675">
    <property type="entry name" value="LRR_dom_sf"/>
</dbReference>
<evidence type="ECO:0000313" key="11">
    <source>
        <dbReference type="EMBL" id="KEH18640.1"/>
    </source>
</evidence>
<dbReference type="EnsemblPlants" id="KEH18640">
    <property type="protein sequence ID" value="KEH18640"/>
    <property type="gene ID" value="MTR_8g027540"/>
</dbReference>
<dbReference type="Gene3D" id="1.10.8.430">
    <property type="entry name" value="Helical domain of apoptotic protease-activating factors"/>
    <property type="match status" value="1"/>
</dbReference>
<dbReference type="InterPro" id="IPR058922">
    <property type="entry name" value="WHD_DRP"/>
</dbReference>
<dbReference type="KEGG" id="mtr:25500677"/>
<dbReference type="HOGENOM" id="CLU_000837_8_8_1"/>
<dbReference type="SUPFAM" id="SSF52540">
    <property type="entry name" value="P-loop containing nucleoside triphosphate hydrolases"/>
    <property type="match status" value="1"/>
</dbReference>
<dbReference type="Pfam" id="PF25019">
    <property type="entry name" value="LRR_R13L1-DRL21"/>
    <property type="match status" value="1"/>
</dbReference>
<dbReference type="Proteomes" id="UP000265566">
    <property type="component" value="Chromosome 8"/>
</dbReference>
<reference evidence="11 14" key="1">
    <citation type="journal article" date="2011" name="Nature">
        <title>The Medicago genome provides insight into the evolution of rhizobial symbioses.</title>
        <authorList>
            <person name="Young N.D."/>
            <person name="Debelle F."/>
            <person name="Oldroyd G.E."/>
            <person name="Geurts R."/>
            <person name="Cannon S.B."/>
            <person name="Udvardi M.K."/>
            <person name="Benedito V.A."/>
            <person name="Mayer K.F."/>
            <person name="Gouzy J."/>
            <person name="Schoof H."/>
            <person name="Van de Peer Y."/>
            <person name="Proost S."/>
            <person name="Cook D.R."/>
            <person name="Meyers B.C."/>
            <person name="Spannagl M."/>
            <person name="Cheung F."/>
            <person name="De Mita S."/>
            <person name="Krishnakumar V."/>
            <person name="Gundlach H."/>
            <person name="Zhou S."/>
            <person name="Mudge J."/>
            <person name="Bharti A.K."/>
            <person name="Murray J.D."/>
            <person name="Naoumkina M.A."/>
            <person name="Rosen B."/>
            <person name="Silverstein K.A."/>
            <person name="Tang H."/>
            <person name="Rombauts S."/>
            <person name="Zhao P.X."/>
            <person name="Zhou P."/>
            <person name="Barbe V."/>
            <person name="Bardou P."/>
            <person name="Bechner M."/>
            <person name="Bellec A."/>
            <person name="Berger A."/>
            <person name="Berges H."/>
            <person name="Bidwell S."/>
            <person name="Bisseling T."/>
            <person name="Choisne N."/>
            <person name="Couloux A."/>
            <person name="Denny R."/>
            <person name="Deshpande S."/>
            <person name="Dai X."/>
            <person name="Doyle J.J."/>
            <person name="Dudez A.M."/>
            <person name="Farmer A.D."/>
            <person name="Fouteau S."/>
            <person name="Franken C."/>
            <person name="Gibelin C."/>
            <person name="Gish J."/>
            <person name="Goldstein S."/>
            <person name="Gonzalez A.J."/>
            <person name="Green P.J."/>
            <person name="Hallab A."/>
            <person name="Hartog M."/>
            <person name="Hua A."/>
            <person name="Humphray S.J."/>
            <person name="Jeong D.H."/>
            <person name="Jing Y."/>
            <person name="Jocker A."/>
            <person name="Kenton S.M."/>
            <person name="Kim D.J."/>
            <person name="Klee K."/>
            <person name="Lai H."/>
            <person name="Lang C."/>
            <person name="Lin S."/>
            <person name="Macmil S.L."/>
            <person name="Magdelenat G."/>
            <person name="Matthews L."/>
            <person name="McCorrison J."/>
            <person name="Monaghan E.L."/>
            <person name="Mun J.H."/>
            <person name="Najar F.Z."/>
            <person name="Nicholson C."/>
            <person name="Noirot C."/>
            <person name="O'Bleness M."/>
            <person name="Paule C.R."/>
            <person name="Poulain J."/>
            <person name="Prion F."/>
            <person name="Qin B."/>
            <person name="Qu C."/>
            <person name="Retzel E.F."/>
            <person name="Riddle C."/>
            <person name="Sallet E."/>
            <person name="Samain S."/>
            <person name="Samson N."/>
            <person name="Sanders I."/>
            <person name="Saurat O."/>
            <person name="Scarpelli C."/>
            <person name="Schiex T."/>
            <person name="Segurens B."/>
            <person name="Severin A.J."/>
            <person name="Sherrier D.J."/>
            <person name="Shi R."/>
            <person name="Sims S."/>
            <person name="Singer S.R."/>
            <person name="Sinharoy S."/>
            <person name="Sterck L."/>
            <person name="Viollet A."/>
            <person name="Wang B.B."/>
            <person name="Wang K."/>
            <person name="Wang M."/>
            <person name="Wang X."/>
            <person name="Warfsmann J."/>
            <person name="Weissenbach J."/>
            <person name="White D.D."/>
            <person name="White J.D."/>
            <person name="Wiley G.B."/>
            <person name="Wincker P."/>
            <person name="Xing Y."/>
            <person name="Yang L."/>
            <person name="Yao Z."/>
            <person name="Ying F."/>
            <person name="Zhai J."/>
            <person name="Zhou L."/>
            <person name="Zuber A."/>
            <person name="Denarie J."/>
            <person name="Dixon R.A."/>
            <person name="May G.D."/>
            <person name="Schwartz D.C."/>
            <person name="Rogers J."/>
            <person name="Quetier F."/>
            <person name="Town C.D."/>
            <person name="Roe B.A."/>
        </authorList>
    </citation>
    <scope>NUCLEOTIDE SEQUENCE [LARGE SCALE GENOMIC DNA]</scope>
    <source>
        <strain evidence="11">A17</strain>
        <strain evidence="13 14">cv. Jemalong A17</strain>
    </source>
</reference>
<dbReference type="GO" id="GO:0005524">
    <property type="term" value="F:ATP binding"/>
    <property type="evidence" value="ECO:0007669"/>
    <property type="project" value="UniProtKB-KW"/>
</dbReference>
<feature type="domain" description="Disease resistance R13L4/SHOC-2-like LRR" evidence="9">
    <location>
        <begin position="561"/>
        <end position="650"/>
    </location>
</feature>
<dbReference type="Pfam" id="PF23598">
    <property type="entry name" value="LRR_14"/>
    <property type="match status" value="1"/>
</dbReference>
<reference evidence="13" key="3">
    <citation type="submission" date="2015-04" db="UniProtKB">
        <authorList>
            <consortium name="EnsemblPlants"/>
        </authorList>
    </citation>
    <scope>IDENTIFICATION</scope>
    <source>
        <strain evidence="13">cv. Jemalong A17</strain>
    </source>
</reference>
<dbReference type="SUPFAM" id="SSF52058">
    <property type="entry name" value="L domain-like"/>
    <property type="match status" value="1"/>
</dbReference>
<evidence type="ECO:0000313" key="14">
    <source>
        <dbReference type="Proteomes" id="UP000002051"/>
    </source>
</evidence>
<dbReference type="CDD" id="cd14798">
    <property type="entry name" value="RX-CC_like"/>
    <property type="match status" value="1"/>
</dbReference>
<evidence type="ECO:0000256" key="3">
    <source>
        <dbReference type="ARBA" id="ARBA00022741"/>
    </source>
</evidence>
<dbReference type="PANTHER" id="PTHR36766:SF40">
    <property type="entry name" value="DISEASE RESISTANCE PROTEIN RGA3"/>
    <property type="match status" value="1"/>
</dbReference>
<feature type="domain" description="NB-ARC" evidence="6">
    <location>
        <begin position="172"/>
        <end position="341"/>
    </location>
</feature>
<reference evidence="12" key="4">
    <citation type="journal article" date="2018" name="Nat. Plants">
        <title>Whole-genome landscape of Medicago truncatula symbiotic genes.</title>
        <authorList>
            <person name="Pecrix Y."/>
            <person name="Gamas P."/>
            <person name="Carrere S."/>
        </authorList>
    </citation>
    <scope>NUCLEOTIDE SEQUENCE</scope>
    <source>
        <tissue evidence="12">Leaves</tissue>
    </source>
</reference>
<proteinExistence type="predicted"/>
<dbReference type="InterPro" id="IPR056789">
    <property type="entry name" value="LRR_R13L1-DRL21"/>
</dbReference>
<keyword evidence="14" id="KW-1185">Reference proteome</keyword>
<name>A0A072TYL3_MEDTR</name>
<keyword evidence="5" id="KW-0067">ATP-binding</keyword>
<gene>
    <name evidence="13" type="primary">25500677</name>
    <name evidence="11" type="ordered locus">MTR_8g027540</name>
    <name evidence="12" type="ORF">MtrunA17_Chr8g0346831</name>
</gene>
<dbReference type="Pfam" id="PF18052">
    <property type="entry name" value="Rx_N"/>
    <property type="match status" value="1"/>
</dbReference>
<dbReference type="Gene3D" id="3.40.50.300">
    <property type="entry name" value="P-loop containing nucleotide triphosphate hydrolases"/>
    <property type="match status" value="1"/>
</dbReference>
<protein>
    <submittedName>
        <fullName evidence="11">NBS-LRR type disease resistance protein</fullName>
    </submittedName>
    <submittedName>
        <fullName evidence="12">Putative P-loop containing nucleoside triphosphate hydrolase, leucine-rich repeat domain, L</fullName>
    </submittedName>
</protein>
<dbReference type="EMBL" id="CM001224">
    <property type="protein sequence ID" value="KEH18640.1"/>
    <property type="molecule type" value="Genomic_DNA"/>
</dbReference>
<dbReference type="Proteomes" id="UP000002051">
    <property type="component" value="Chromosome 8"/>
</dbReference>
<dbReference type="GO" id="GO:0051707">
    <property type="term" value="P:response to other organism"/>
    <property type="evidence" value="ECO:0007669"/>
    <property type="project" value="UniProtKB-ARBA"/>
</dbReference>
<evidence type="ECO:0000256" key="5">
    <source>
        <dbReference type="ARBA" id="ARBA00022840"/>
    </source>
</evidence>
<evidence type="ECO:0000259" key="6">
    <source>
        <dbReference type="Pfam" id="PF00931"/>
    </source>
</evidence>
<keyword evidence="1" id="KW-0433">Leucine-rich repeat</keyword>
<dbReference type="Pfam" id="PF00931">
    <property type="entry name" value="NB-ARC"/>
    <property type="match status" value="1"/>
</dbReference>
<organism evidence="11 14">
    <name type="scientific">Medicago truncatula</name>
    <name type="common">Barrel medic</name>
    <name type="synonym">Medicago tribuloides</name>
    <dbReference type="NCBI Taxonomy" id="3880"/>
    <lineage>
        <taxon>Eukaryota</taxon>
        <taxon>Viridiplantae</taxon>
        <taxon>Streptophyta</taxon>
        <taxon>Embryophyta</taxon>
        <taxon>Tracheophyta</taxon>
        <taxon>Spermatophyta</taxon>
        <taxon>Magnoliopsida</taxon>
        <taxon>eudicotyledons</taxon>
        <taxon>Gunneridae</taxon>
        <taxon>Pentapetalae</taxon>
        <taxon>rosids</taxon>
        <taxon>fabids</taxon>
        <taxon>Fabales</taxon>
        <taxon>Fabaceae</taxon>
        <taxon>Papilionoideae</taxon>
        <taxon>50 kb inversion clade</taxon>
        <taxon>NPAAA clade</taxon>
        <taxon>Hologalegina</taxon>
        <taxon>IRL clade</taxon>
        <taxon>Trifolieae</taxon>
        <taxon>Medicago</taxon>
    </lineage>
</organism>
<dbReference type="AlphaFoldDB" id="A0A072TYL3"/>
<dbReference type="PRINTS" id="PR00364">
    <property type="entry name" value="DISEASERSIST"/>
</dbReference>
<dbReference type="GO" id="GO:0043531">
    <property type="term" value="F:ADP binding"/>
    <property type="evidence" value="ECO:0007669"/>
    <property type="project" value="InterPro"/>
</dbReference>
<accession>A0A072TYL3</accession>
<dbReference type="InterPro" id="IPR042197">
    <property type="entry name" value="Apaf_helical"/>
</dbReference>
<dbReference type="Gene3D" id="3.80.10.10">
    <property type="entry name" value="Ribonuclease Inhibitor"/>
    <property type="match status" value="2"/>
</dbReference>
<feature type="domain" description="R13L1/DRL21-like LRR repeat region" evidence="10">
    <location>
        <begin position="657"/>
        <end position="709"/>
    </location>
</feature>
<dbReference type="InterPro" id="IPR055414">
    <property type="entry name" value="LRR_R13L4/SHOC2-like"/>
</dbReference>
<sequence>MAEQIPYGVATSLINRLGSAALREFGRINGVMNELEKLKNTVESIRVVLLDAEEKQEAQNHAVRNWVRRLKDVLHPADDLLDEFVIEDMRNKMDETHKNKVTKVLHSLSPNKISFRRKMAYEIEKIQKGFNDVVKDMSGLNLNSNVVVVQQTNCVRRETSSFVLESDIIGREDDKMKIISLLRQPHENQNVSLIAVVGFGGLGKTTLAQMIYCDMEVKNLFEKRMWVCVSENFEVKTIVKNMLESLTKNKIDDALSLDNLQTKLRDHLTGKRYLLVLDDIWNESYEKWAQLKTYLMCGAQGSKVVVTTRSAIVAQTMGVSVPYVLNGLIPEESWSLLKKIASWDDTIGVNRTIESIGRKIAEKCKGVPLAIRSLGGILQSKSEERELIDVLQGNFWNLCEDKDSIMPVLKLSYHNLSPQQRQCFAYCSLYPKDWEFEKDELIRMWMAHGYLDCSVEGKSMEDVGNQFVNIFLMKSFFQDAKLNKDGDINGFRMHDLMHDLATQVAGNDCCYLDSTAKRCPGRPVHVSLEFEAFCLLESMDVSRLRTLIMLGTHYNTLDREELSVISNFKNLRVLKLSSSLSKLPCSIDKLKHLRYLNLLRCRGLESLPKFLGNLVCLQTIKVSWDEVVLSTKVVSKLINLRHLEINNWTFKEKTQDGFRKLSIQQYDGSMFSKWLSPLTNIIEISLDCCRGLQYLPPLERLPFLKSLELCYLDELEYIYYEEPILHESFFPSLESLKFMGCNILRGWRRMGDDFSDINSSRHLLLPQFPRLSILEIGGCWMLTSMPIFPEIKTRLSLTECNVQILEATLNIAMSQYSTGFPPLSMLKSMEIGEVSSDVKKLPKDWLQNLTSLENLDFYFVSSEQFQVIEMWFKDGLNCLPSLQTITFKSCSHLNTLPYWVCNLSSLQHIKMINCGNLALLPEGMSRLTNLRTLEIIGCPLLGEEFWTETSATTSIIRQEVFWHEEDNGEPKRQFFYESGYSVRERNKRWAKLQFRKI</sequence>
<reference evidence="11 14" key="2">
    <citation type="journal article" date="2014" name="BMC Genomics">
        <title>An improved genome release (version Mt4.0) for the model legume Medicago truncatula.</title>
        <authorList>
            <person name="Tang H."/>
            <person name="Krishnakumar V."/>
            <person name="Bidwell S."/>
            <person name="Rosen B."/>
            <person name="Chan A."/>
            <person name="Zhou S."/>
            <person name="Gentzbittel L."/>
            <person name="Childs K.L."/>
            <person name="Yandell M."/>
            <person name="Gundlach H."/>
            <person name="Mayer K.F."/>
            <person name="Schwartz D.C."/>
            <person name="Town C.D."/>
        </authorList>
    </citation>
    <scope>GENOME REANNOTATION</scope>
    <source>
        <strain evidence="11">A17</strain>
        <strain evidence="13 14">cv. Jemalong A17</strain>
    </source>
</reference>
<evidence type="ECO:0000256" key="1">
    <source>
        <dbReference type="ARBA" id="ARBA00022614"/>
    </source>
</evidence>
<dbReference type="Gramene" id="rna45765">
    <property type="protein sequence ID" value="RHN39712.1"/>
    <property type="gene ID" value="gene45765"/>
</dbReference>
<dbReference type="OrthoDB" id="1414483at2759"/>
<dbReference type="InterPro" id="IPR038005">
    <property type="entry name" value="RX-like_CC"/>
</dbReference>
<dbReference type="FunFam" id="3.40.50.300:FF:001091">
    <property type="entry name" value="Probable disease resistance protein At1g61300"/>
    <property type="match status" value="1"/>
</dbReference>
<evidence type="ECO:0000256" key="4">
    <source>
        <dbReference type="ARBA" id="ARBA00022821"/>
    </source>
</evidence>
<dbReference type="Gene3D" id="1.10.10.10">
    <property type="entry name" value="Winged helix-like DNA-binding domain superfamily/Winged helix DNA-binding domain"/>
    <property type="match status" value="1"/>
</dbReference>
<evidence type="ECO:0000256" key="2">
    <source>
        <dbReference type="ARBA" id="ARBA00022737"/>
    </source>
</evidence>
<dbReference type="Gene3D" id="1.20.5.4130">
    <property type="match status" value="1"/>
</dbReference>
<dbReference type="InterPro" id="IPR041118">
    <property type="entry name" value="Rx_N"/>
</dbReference>
<keyword evidence="12" id="KW-0378">Hydrolase</keyword>
<dbReference type="GO" id="GO:0016787">
    <property type="term" value="F:hydrolase activity"/>
    <property type="evidence" value="ECO:0007669"/>
    <property type="project" value="UniProtKB-KW"/>
</dbReference>
<dbReference type="Pfam" id="PF23559">
    <property type="entry name" value="WHD_DRP"/>
    <property type="match status" value="1"/>
</dbReference>